<evidence type="ECO:0000259" key="3">
    <source>
        <dbReference type="PROSITE" id="PS51186"/>
    </source>
</evidence>
<dbReference type="PROSITE" id="PS51186">
    <property type="entry name" value="GNAT"/>
    <property type="match status" value="1"/>
</dbReference>
<dbReference type="GO" id="GO:0016747">
    <property type="term" value="F:acyltransferase activity, transferring groups other than amino-acyl groups"/>
    <property type="evidence" value="ECO:0007669"/>
    <property type="project" value="InterPro"/>
</dbReference>
<dbReference type="CDD" id="cd04301">
    <property type="entry name" value="NAT_SF"/>
    <property type="match status" value="1"/>
</dbReference>
<reference evidence="4 5" key="1">
    <citation type="submission" date="2013-09" db="EMBL/GenBank/DDBJ databases">
        <title>Whole genome shotgun sequence of Vibrio azureus NBRC 104587.</title>
        <authorList>
            <person name="Isaki S."/>
            <person name="Hosoyama A."/>
            <person name="Numata M."/>
            <person name="Hashimoto M."/>
            <person name="Hosoyama Y."/>
            <person name="Tsuchikane K."/>
            <person name="Noguchi M."/>
            <person name="Hirakata S."/>
            <person name="Ichikawa N."/>
            <person name="Ohji S."/>
            <person name="Yamazoe A."/>
            <person name="Fujita N."/>
        </authorList>
    </citation>
    <scope>NUCLEOTIDE SEQUENCE [LARGE SCALE GENOMIC DNA]</scope>
    <source>
        <strain evidence="4 5">NBRC 104587</strain>
    </source>
</reference>
<dbReference type="OrthoDB" id="9787920at2"/>
<comment type="caution">
    <text evidence="4">The sequence shown here is derived from an EMBL/GenBank/DDBJ whole genome shotgun (WGS) entry which is preliminary data.</text>
</comment>
<sequence length="138" mass="15911">MKITEVAKPSDEEFETLKFGLNGFNEFYTGLLYRETVSSFVKDNNDKTVGGILGEIKWGWLYVQGLWIYEPLRSKGLGAELLNHLEEFALSKGIRNYRLETTSFQALGFYKKHGYEVFGQLDDMPPGYTSFFLKKQID</sequence>
<evidence type="ECO:0000256" key="2">
    <source>
        <dbReference type="ARBA" id="ARBA00023315"/>
    </source>
</evidence>
<evidence type="ECO:0000256" key="1">
    <source>
        <dbReference type="ARBA" id="ARBA00022679"/>
    </source>
</evidence>
<protein>
    <recommendedName>
        <fullName evidence="3">N-acetyltransferase domain-containing protein</fullName>
    </recommendedName>
</protein>
<proteinExistence type="predicted"/>
<dbReference type="InterPro" id="IPR016181">
    <property type="entry name" value="Acyl_CoA_acyltransferase"/>
</dbReference>
<accession>U3AS72</accession>
<name>U3AS72_9VIBR</name>
<dbReference type="PANTHER" id="PTHR42919:SF8">
    <property type="entry name" value="N-ALPHA-ACETYLTRANSFERASE 50"/>
    <property type="match status" value="1"/>
</dbReference>
<feature type="domain" description="N-acetyltransferase" evidence="3">
    <location>
        <begin position="1"/>
        <end position="138"/>
    </location>
</feature>
<organism evidence="4 5">
    <name type="scientific">Vibrio azureus NBRC 104587</name>
    <dbReference type="NCBI Taxonomy" id="1219077"/>
    <lineage>
        <taxon>Bacteria</taxon>
        <taxon>Pseudomonadati</taxon>
        <taxon>Pseudomonadota</taxon>
        <taxon>Gammaproteobacteria</taxon>
        <taxon>Vibrionales</taxon>
        <taxon>Vibrionaceae</taxon>
        <taxon>Vibrio</taxon>
    </lineage>
</organism>
<dbReference type="PANTHER" id="PTHR42919">
    <property type="entry name" value="N-ALPHA-ACETYLTRANSFERASE"/>
    <property type="match status" value="1"/>
</dbReference>
<dbReference type="eggNOG" id="COG0456">
    <property type="taxonomic scope" value="Bacteria"/>
</dbReference>
<keyword evidence="2" id="KW-0012">Acyltransferase</keyword>
<dbReference type="Pfam" id="PF00583">
    <property type="entry name" value="Acetyltransf_1"/>
    <property type="match status" value="1"/>
</dbReference>
<dbReference type="AlphaFoldDB" id="U3AS72"/>
<dbReference type="SUPFAM" id="SSF55729">
    <property type="entry name" value="Acyl-CoA N-acyltransferases (Nat)"/>
    <property type="match status" value="1"/>
</dbReference>
<keyword evidence="5" id="KW-1185">Reference proteome</keyword>
<evidence type="ECO:0000313" key="5">
    <source>
        <dbReference type="Proteomes" id="UP000016567"/>
    </source>
</evidence>
<keyword evidence="1" id="KW-0808">Transferase</keyword>
<evidence type="ECO:0000313" key="4">
    <source>
        <dbReference type="EMBL" id="GAD76610.1"/>
    </source>
</evidence>
<gene>
    <name evidence="4" type="ORF">VAZ01S_048_00170</name>
</gene>
<dbReference type="InterPro" id="IPR000182">
    <property type="entry name" value="GNAT_dom"/>
</dbReference>
<dbReference type="Proteomes" id="UP000016567">
    <property type="component" value="Unassembled WGS sequence"/>
</dbReference>
<dbReference type="InterPro" id="IPR051556">
    <property type="entry name" value="N-term/lysine_N-AcTrnsfr"/>
</dbReference>
<dbReference type="EMBL" id="BATL01000048">
    <property type="protein sequence ID" value="GAD76610.1"/>
    <property type="molecule type" value="Genomic_DNA"/>
</dbReference>
<dbReference type="STRING" id="1219077.VAZ01S_048_00170"/>
<dbReference type="Gene3D" id="3.40.630.30">
    <property type="match status" value="1"/>
</dbReference>
<dbReference type="RefSeq" id="WP_021710357.1">
    <property type="nucleotide sequence ID" value="NZ_BAOB01000310.1"/>
</dbReference>